<reference evidence="1 2" key="1">
    <citation type="journal article" date="2016" name="G3 (Bethesda)">
        <title>First Draft Assembly and Annotation of the Genome of a California Endemic Oak Quercus lobata Nee (Fagaceae).</title>
        <authorList>
            <person name="Sork V.L."/>
            <person name="Fitz-Gibbon S.T."/>
            <person name="Puiu D."/>
            <person name="Crepeau M."/>
            <person name="Gugger P.F."/>
            <person name="Sherman R."/>
            <person name="Stevens K."/>
            <person name="Langley C.H."/>
            <person name="Pellegrini M."/>
            <person name="Salzberg S.L."/>
        </authorList>
    </citation>
    <scope>NUCLEOTIDE SEQUENCE [LARGE SCALE GENOMIC DNA]</scope>
    <source>
        <strain evidence="1 2">cv. SW786</strain>
    </source>
</reference>
<keyword evidence="2" id="KW-1185">Reference proteome</keyword>
<evidence type="ECO:0000313" key="1">
    <source>
        <dbReference type="EnsemblPlants" id="QL01p050680:mrna"/>
    </source>
</evidence>
<dbReference type="Gramene" id="QL01p050680:mrna">
    <property type="protein sequence ID" value="QL01p050680:mrna"/>
    <property type="gene ID" value="QL01p050680"/>
</dbReference>
<dbReference type="InParanoid" id="A0A7N2KQT2"/>
<reference evidence="1" key="2">
    <citation type="submission" date="2021-01" db="UniProtKB">
        <authorList>
            <consortium name="EnsemblPlants"/>
        </authorList>
    </citation>
    <scope>IDENTIFICATION</scope>
</reference>
<dbReference type="Proteomes" id="UP000594261">
    <property type="component" value="Chromosome 1"/>
</dbReference>
<accession>A0A7N2KQT2</accession>
<dbReference type="EMBL" id="LRBV02000001">
    <property type="status" value="NOT_ANNOTATED_CDS"/>
    <property type="molecule type" value="Genomic_DNA"/>
</dbReference>
<evidence type="ECO:0000313" key="2">
    <source>
        <dbReference type="Proteomes" id="UP000594261"/>
    </source>
</evidence>
<dbReference type="EnsemblPlants" id="QL01p050680:mrna">
    <property type="protein sequence ID" value="QL01p050680:mrna"/>
    <property type="gene ID" value="QL01p050680"/>
</dbReference>
<sequence length="115" mass="12868">MGCRRRASKTLPLSWLGDIDLVSQDLREGHQHWRTPLATKSRSSEVCVRVVGASEVKKRAVEVADAMKNEDGVTGAVKAFHKHFPPKLSKEEIKPLHEHSKVFSIRQCFGCSFLG</sequence>
<name>A0A7N2KQT2_QUELO</name>
<protein>
    <submittedName>
        <fullName evidence="1">Uncharacterized protein</fullName>
    </submittedName>
</protein>
<dbReference type="AlphaFoldDB" id="A0A7N2KQT2"/>
<proteinExistence type="predicted"/>
<organism evidence="1 2">
    <name type="scientific">Quercus lobata</name>
    <name type="common">Valley oak</name>
    <dbReference type="NCBI Taxonomy" id="97700"/>
    <lineage>
        <taxon>Eukaryota</taxon>
        <taxon>Viridiplantae</taxon>
        <taxon>Streptophyta</taxon>
        <taxon>Embryophyta</taxon>
        <taxon>Tracheophyta</taxon>
        <taxon>Spermatophyta</taxon>
        <taxon>Magnoliopsida</taxon>
        <taxon>eudicotyledons</taxon>
        <taxon>Gunneridae</taxon>
        <taxon>Pentapetalae</taxon>
        <taxon>rosids</taxon>
        <taxon>fabids</taxon>
        <taxon>Fagales</taxon>
        <taxon>Fagaceae</taxon>
        <taxon>Quercus</taxon>
    </lineage>
</organism>